<reference evidence="3" key="2">
    <citation type="submission" date="2021-09" db="EMBL/GenBank/DDBJ databases">
        <authorList>
            <person name="Jia N."/>
            <person name="Wang J."/>
            <person name="Shi W."/>
            <person name="Du L."/>
            <person name="Sun Y."/>
            <person name="Zhan W."/>
            <person name="Jiang J."/>
            <person name="Wang Q."/>
            <person name="Zhang B."/>
            <person name="Ji P."/>
            <person name="Sakyi L.B."/>
            <person name="Cui X."/>
            <person name="Yuan T."/>
            <person name="Jiang B."/>
            <person name="Yang W."/>
            <person name="Lam T.T.-Y."/>
            <person name="Chang Q."/>
            <person name="Ding S."/>
            <person name="Wang X."/>
            <person name="Zhu J."/>
            <person name="Ruan X."/>
            <person name="Zhao L."/>
            <person name="Wei J."/>
            <person name="Que T."/>
            <person name="Du C."/>
            <person name="Cheng J."/>
            <person name="Dai P."/>
            <person name="Han X."/>
            <person name="Huang E."/>
            <person name="Gao Y."/>
            <person name="Liu J."/>
            <person name="Shao H."/>
            <person name="Ye R."/>
            <person name="Li L."/>
            <person name="Wei W."/>
            <person name="Wang X."/>
            <person name="Wang C."/>
            <person name="Huo Q."/>
            <person name="Li W."/>
            <person name="Guo W."/>
            <person name="Chen H."/>
            <person name="Chen S."/>
            <person name="Zhou L."/>
            <person name="Zhou L."/>
            <person name="Ni X."/>
            <person name="Tian J."/>
            <person name="Zhou Y."/>
            <person name="Sheng Y."/>
            <person name="Liu T."/>
            <person name="Pan Y."/>
            <person name="Xia L."/>
            <person name="Li J."/>
            <person name="Zhao F."/>
            <person name="Cao W."/>
        </authorList>
    </citation>
    <scope>NUCLEOTIDE SEQUENCE</scope>
    <source>
        <strain evidence="3">Rsan-2018</strain>
        <tissue evidence="3">Larvae</tissue>
    </source>
</reference>
<dbReference type="SUPFAM" id="SSF46689">
    <property type="entry name" value="Homeodomain-like"/>
    <property type="match status" value="1"/>
</dbReference>
<reference evidence="3" key="1">
    <citation type="journal article" date="2020" name="Cell">
        <title>Large-Scale Comparative Analyses of Tick Genomes Elucidate Their Genetic Diversity and Vector Capacities.</title>
        <authorList>
            <consortium name="Tick Genome and Microbiome Consortium (TIGMIC)"/>
            <person name="Jia N."/>
            <person name="Wang J."/>
            <person name="Shi W."/>
            <person name="Du L."/>
            <person name="Sun Y."/>
            <person name="Zhan W."/>
            <person name="Jiang J.F."/>
            <person name="Wang Q."/>
            <person name="Zhang B."/>
            <person name="Ji P."/>
            <person name="Bell-Sakyi L."/>
            <person name="Cui X.M."/>
            <person name="Yuan T.T."/>
            <person name="Jiang B.G."/>
            <person name="Yang W.F."/>
            <person name="Lam T.T."/>
            <person name="Chang Q.C."/>
            <person name="Ding S.J."/>
            <person name="Wang X.J."/>
            <person name="Zhu J.G."/>
            <person name="Ruan X.D."/>
            <person name="Zhao L."/>
            <person name="Wei J.T."/>
            <person name="Ye R.Z."/>
            <person name="Que T.C."/>
            <person name="Du C.H."/>
            <person name="Zhou Y.H."/>
            <person name="Cheng J.X."/>
            <person name="Dai P.F."/>
            <person name="Guo W.B."/>
            <person name="Han X.H."/>
            <person name="Huang E.J."/>
            <person name="Li L.F."/>
            <person name="Wei W."/>
            <person name="Gao Y.C."/>
            <person name="Liu J.Z."/>
            <person name="Shao H.Z."/>
            <person name="Wang X."/>
            <person name="Wang C.C."/>
            <person name="Yang T.C."/>
            <person name="Huo Q.B."/>
            <person name="Li W."/>
            <person name="Chen H.Y."/>
            <person name="Chen S.E."/>
            <person name="Zhou L.G."/>
            <person name="Ni X.B."/>
            <person name="Tian J.H."/>
            <person name="Sheng Y."/>
            <person name="Liu T."/>
            <person name="Pan Y.S."/>
            <person name="Xia L.Y."/>
            <person name="Li J."/>
            <person name="Zhao F."/>
            <person name="Cao W.C."/>
        </authorList>
    </citation>
    <scope>NUCLEOTIDE SEQUENCE</scope>
    <source>
        <strain evidence="3">Rsan-2018</strain>
    </source>
</reference>
<name>A0A9D4PPI9_RHISA</name>
<proteinExistence type="predicted"/>
<comment type="subcellular location">
    <subcellularLocation>
        <location evidence="1">Nucleus</location>
    </subcellularLocation>
</comment>
<protein>
    <recommendedName>
        <fullName evidence="5">Transposase</fullName>
    </recommendedName>
</protein>
<evidence type="ECO:0000256" key="1">
    <source>
        <dbReference type="ARBA" id="ARBA00004123"/>
    </source>
</evidence>
<gene>
    <name evidence="3" type="ORF">HPB52_000069</name>
</gene>
<evidence type="ECO:0008006" key="5">
    <source>
        <dbReference type="Google" id="ProtNLM"/>
    </source>
</evidence>
<dbReference type="EMBL" id="JABSTV010001251">
    <property type="protein sequence ID" value="KAH7950717.1"/>
    <property type="molecule type" value="Genomic_DNA"/>
</dbReference>
<feature type="compositionally biased region" description="Basic and acidic residues" evidence="2">
    <location>
        <begin position="1"/>
        <end position="21"/>
    </location>
</feature>
<keyword evidence="4" id="KW-1185">Reference proteome</keyword>
<organism evidence="3 4">
    <name type="scientific">Rhipicephalus sanguineus</name>
    <name type="common">Brown dog tick</name>
    <name type="synonym">Ixodes sanguineus</name>
    <dbReference type="NCBI Taxonomy" id="34632"/>
    <lineage>
        <taxon>Eukaryota</taxon>
        <taxon>Metazoa</taxon>
        <taxon>Ecdysozoa</taxon>
        <taxon>Arthropoda</taxon>
        <taxon>Chelicerata</taxon>
        <taxon>Arachnida</taxon>
        <taxon>Acari</taxon>
        <taxon>Parasitiformes</taxon>
        <taxon>Ixodida</taxon>
        <taxon>Ixodoidea</taxon>
        <taxon>Ixodidae</taxon>
        <taxon>Rhipicephalinae</taxon>
        <taxon>Rhipicephalus</taxon>
        <taxon>Rhipicephalus</taxon>
    </lineage>
</organism>
<accession>A0A9D4PPI9</accession>
<dbReference type="InterPro" id="IPR009057">
    <property type="entry name" value="Homeodomain-like_sf"/>
</dbReference>
<evidence type="ECO:0000256" key="2">
    <source>
        <dbReference type="SAM" id="MobiDB-lite"/>
    </source>
</evidence>
<evidence type="ECO:0000313" key="3">
    <source>
        <dbReference type="EMBL" id="KAH7950717.1"/>
    </source>
</evidence>
<evidence type="ECO:0000313" key="4">
    <source>
        <dbReference type="Proteomes" id="UP000821837"/>
    </source>
</evidence>
<sequence length="235" mass="27031">MEDRDTRRPGRPRKAPDEQKKKYARVSPVDRCRIIDVHRRGGDLKVLSETLGINIKTVRSIAATDRDTAKTRGGSSKKFGPDVVDALQQIVQENPSFTLEQIKRALKEEMPNIEVSTSTIDRLLDGHGYSVKLLTQRPVDRNRADVKQLRRRYAQWLQSEGTTLTRYYIDETNFNVWCSRSFGRAKRGISKKEHRRALLVEAAGRSMQHIQRVDCAAYDRHNYTFVQAALDCLDM</sequence>
<comment type="caution">
    <text evidence="3">The sequence shown here is derived from an EMBL/GenBank/DDBJ whole genome shotgun (WGS) entry which is preliminary data.</text>
</comment>
<feature type="region of interest" description="Disordered" evidence="2">
    <location>
        <begin position="1"/>
        <end position="25"/>
    </location>
</feature>
<dbReference type="Proteomes" id="UP000821837">
    <property type="component" value="Chromosome 5"/>
</dbReference>
<dbReference type="GO" id="GO:0005634">
    <property type="term" value="C:nucleus"/>
    <property type="evidence" value="ECO:0007669"/>
    <property type="project" value="UniProtKB-SubCell"/>
</dbReference>
<dbReference type="AlphaFoldDB" id="A0A9D4PPI9"/>